<dbReference type="AlphaFoldDB" id="A0A8K0G7B7"/>
<gene>
    <name evidence="2" type="ORF">ILUMI_17647</name>
</gene>
<reference evidence="2" key="1">
    <citation type="submission" date="2019-08" db="EMBL/GenBank/DDBJ databases">
        <title>The genome of the North American firefly Photinus pyralis.</title>
        <authorList>
            <consortium name="Photinus pyralis genome working group"/>
            <person name="Fallon T.R."/>
            <person name="Sander Lower S.E."/>
            <person name="Weng J.-K."/>
        </authorList>
    </citation>
    <scope>NUCLEOTIDE SEQUENCE</scope>
    <source>
        <strain evidence="2">TRF0915ILg1</strain>
        <tissue evidence="2">Whole body</tissue>
    </source>
</reference>
<organism evidence="2 3">
    <name type="scientific">Ignelater luminosus</name>
    <name type="common">Cucubano</name>
    <name type="synonym">Pyrophorus luminosus</name>
    <dbReference type="NCBI Taxonomy" id="2038154"/>
    <lineage>
        <taxon>Eukaryota</taxon>
        <taxon>Metazoa</taxon>
        <taxon>Ecdysozoa</taxon>
        <taxon>Arthropoda</taxon>
        <taxon>Hexapoda</taxon>
        <taxon>Insecta</taxon>
        <taxon>Pterygota</taxon>
        <taxon>Neoptera</taxon>
        <taxon>Endopterygota</taxon>
        <taxon>Coleoptera</taxon>
        <taxon>Polyphaga</taxon>
        <taxon>Elateriformia</taxon>
        <taxon>Elateroidea</taxon>
        <taxon>Elateridae</taxon>
        <taxon>Agrypninae</taxon>
        <taxon>Pyrophorini</taxon>
        <taxon>Ignelater</taxon>
    </lineage>
</organism>
<dbReference type="Proteomes" id="UP000801492">
    <property type="component" value="Unassembled WGS sequence"/>
</dbReference>
<dbReference type="EMBL" id="VTPC01076386">
    <property type="protein sequence ID" value="KAF2888526.1"/>
    <property type="molecule type" value="Genomic_DNA"/>
</dbReference>
<protein>
    <submittedName>
        <fullName evidence="2">Uncharacterized protein</fullName>
    </submittedName>
</protein>
<sequence length="109" mass="12522">MAKGDAKSTIQHFVKEERTTVSRIIKRCKDTEKTEYATIPGRPISKQMLKTQKKIEILSTKLSDTKVKKLGIRAQTQKKAPKYVKDEERRAKTALQKIDKKNSKKDSCD</sequence>
<evidence type="ECO:0000256" key="1">
    <source>
        <dbReference type="SAM" id="MobiDB-lite"/>
    </source>
</evidence>
<feature type="compositionally biased region" description="Basic and acidic residues" evidence="1">
    <location>
        <begin position="83"/>
        <end position="109"/>
    </location>
</feature>
<comment type="caution">
    <text evidence="2">The sequence shown here is derived from an EMBL/GenBank/DDBJ whole genome shotgun (WGS) entry which is preliminary data.</text>
</comment>
<evidence type="ECO:0000313" key="3">
    <source>
        <dbReference type="Proteomes" id="UP000801492"/>
    </source>
</evidence>
<evidence type="ECO:0000313" key="2">
    <source>
        <dbReference type="EMBL" id="KAF2888526.1"/>
    </source>
</evidence>
<dbReference type="OrthoDB" id="10115764at2759"/>
<feature type="region of interest" description="Disordered" evidence="1">
    <location>
        <begin position="76"/>
        <end position="109"/>
    </location>
</feature>
<accession>A0A8K0G7B7</accession>
<name>A0A8K0G7B7_IGNLU</name>
<proteinExistence type="predicted"/>
<keyword evidence="3" id="KW-1185">Reference proteome</keyword>